<name>T1A1G2_9ZZZZ</name>
<organism evidence="1">
    <name type="scientific">mine drainage metagenome</name>
    <dbReference type="NCBI Taxonomy" id="410659"/>
    <lineage>
        <taxon>unclassified sequences</taxon>
        <taxon>metagenomes</taxon>
        <taxon>ecological metagenomes</taxon>
    </lineage>
</organism>
<reference evidence="1" key="1">
    <citation type="submission" date="2013-08" db="EMBL/GenBank/DDBJ databases">
        <authorList>
            <person name="Mendez C."/>
            <person name="Richter M."/>
            <person name="Ferrer M."/>
            <person name="Sanchez J."/>
        </authorList>
    </citation>
    <scope>NUCLEOTIDE SEQUENCE</scope>
</reference>
<dbReference type="InterPro" id="IPR007434">
    <property type="entry name" value="FemAB-like"/>
</dbReference>
<gene>
    <name evidence="1" type="ORF">B1B_09713</name>
</gene>
<reference evidence="1" key="2">
    <citation type="journal article" date="2014" name="ISME J.">
        <title>Microbial stratification in low pH oxic and suboxic macroscopic growths along an acid mine drainage.</title>
        <authorList>
            <person name="Mendez-Garcia C."/>
            <person name="Mesa V."/>
            <person name="Sprenger R.R."/>
            <person name="Richter M."/>
            <person name="Diez M.S."/>
            <person name="Solano J."/>
            <person name="Bargiela R."/>
            <person name="Golyshina O.V."/>
            <person name="Manteca A."/>
            <person name="Ramos J.L."/>
            <person name="Gallego J.R."/>
            <person name="Llorente I."/>
            <person name="Martins Dos Santos V.A."/>
            <person name="Jensen O.N."/>
            <person name="Pelaez A.I."/>
            <person name="Sanchez J."/>
            <person name="Ferrer M."/>
        </authorList>
    </citation>
    <scope>NUCLEOTIDE SEQUENCE</scope>
</reference>
<dbReference type="AlphaFoldDB" id="T1A1G2"/>
<dbReference type="EMBL" id="AUZY01006431">
    <property type="protein sequence ID" value="EQD54391.1"/>
    <property type="molecule type" value="Genomic_DNA"/>
</dbReference>
<dbReference type="SUPFAM" id="SSF55729">
    <property type="entry name" value="Acyl-CoA N-acyltransferases (Nat)"/>
    <property type="match status" value="1"/>
</dbReference>
<comment type="caution">
    <text evidence="1">The sequence shown here is derived from an EMBL/GenBank/DDBJ whole genome shotgun (WGS) entry which is preliminary data.</text>
</comment>
<dbReference type="Pfam" id="PF04339">
    <property type="entry name" value="FemAB_like"/>
    <property type="match status" value="1"/>
</dbReference>
<accession>T1A1G2</accession>
<protein>
    <submittedName>
        <fullName evidence="1">OrfD</fullName>
    </submittedName>
</protein>
<dbReference type="InterPro" id="IPR016181">
    <property type="entry name" value="Acyl_CoA_acyltransferase"/>
</dbReference>
<sequence>MTEARLSECCRDLARLAAPLQEKYGHRLSVRQLEADFRRQARELDSCSWVLLCQRQGRPVGFTLFYRWGEVLYGRAAGFDYAEVEGTAAYFNLAFYLPIEHAIATRARRLHLGLASWGAKVLRGAELEPTWLWIVPPRRWRSAWPRLARGQPASLRTWLEGELGRVTGGLAGPEWERPERPRRG</sequence>
<evidence type="ECO:0000313" key="1">
    <source>
        <dbReference type="EMBL" id="EQD54391.1"/>
    </source>
</evidence>
<proteinExistence type="predicted"/>